<comment type="caution">
    <text evidence="1">The sequence shown here is derived from an EMBL/GenBank/DDBJ whole genome shotgun (WGS) entry which is preliminary data.</text>
</comment>
<name>A0A7K1G9S6_9FLAO</name>
<gene>
    <name evidence="1" type="ORF">F1003_02520</name>
</gene>
<dbReference type="Proteomes" id="UP000447545">
    <property type="component" value="Unassembled WGS sequence"/>
</dbReference>
<protein>
    <submittedName>
        <fullName evidence="1">Uncharacterized protein</fullName>
    </submittedName>
</protein>
<evidence type="ECO:0000313" key="1">
    <source>
        <dbReference type="EMBL" id="MTE25795.1"/>
    </source>
</evidence>
<organism evidence="1 2">
    <name type="scientific">Winogradskyella ouciana</name>
    <dbReference type="NCBI Taxonomy" id="2608631"/>
    <lineage>
        <taxon>Bacteria</taxon>
        <taxon>Pseudomonadati</taxon>
        <taxon>Bacteroidota</taxon>
        <taxon>Flavobacteriia</taxon>
        <taxon>Flavobacteriales</taxon>
        <taxon>Flavobacteriaceae</taxon>
        <taxon>Winogradskyella</taxon>
    </lineage>
</organism>
<dbReference type="RefSeq" id="WP_430468277.1">
    <property type="nucleotide sequence ID" value="NZ_OZ260095.1"/>
</dbReference>
<evidence type="ECO:0000313" key="2">
    <source>
        <dbReference type="Proteomes" id="UP000447545"/>
    </source>
</evidence>
<proteinExistence type="predicted"/>
<reference evidence="1 2" key="1">
    <citation type="submission" date="2019-11" db="EMBL/GenBank/DDBJ databases">
        <title>Winogradskyella ouciana sp. nov., isolated from the hadal seawater of the Mariana Trench.</title>
        <authorList>
            <person name="Liu R."/>
        </authorList>
    </citation>
    <scope>NUCLEOTIDE SEQUENCE [LARGE SCALE GENOMIC DNA]</scope>
    <source>
        <strain evidence="1 2">ZXX205</strain>
    </source>
</reference>
<sequence length="54" mass="6508">MKHAAKYWDFVHFARYGANYSINKKDREKYPPRIGDIPIIKIAYDISHYHEENP</sequence>
<dbReference type="EMBL" id="WJYA01000002">
    <property type="protein sequence ID" value="MTE25795.1"/>
    <property type="molecule type" value="Genomic_DNA"/>
</dbReference>
<accession>A0A7K1G9S6</accession>
<dbReference type="AlphaFoldDB" id="A0A7K1G9S6"/>
<keyword evidence="2" id="KW-1185">Reference proteome</keyword>